<organism evidence="2 3">
    <name type="scientific">Datura stramonium</name>
    <name type="common">Jimsonweed</name>
    <name type="synonym">Common thornapple</name>
    <dbReference type="NCBI Taxonomy" id="4076"/>
    <lineage>
        <taxon>Eukaryota</taxon>
        <taxon>Viridiplantae</taxon>
        <taxon>Streptophyta</taxon>
        <taxon>Embryophyta</taxon>
        <taxon>Tracheophyta</taxon>
        <taxon>Spermatophyta</taxon>
        <taxon>Magnoliopsida</taxon>
        <taxon>eudicotyledons</taxon>
        <taxon>Gunneridae</taxon>
        <taxon>Pentapetalae</taxon>
        <taxon>asterids</taxon>
        <taxon>lamiids</taxon>
        <taxon>Solanales</taxon>
        <taxon>Solanaceae</taxon>
        <taxon>Solanoideae</taxon>
        <taxon>Datureae</taxon>
        <taxon>Datura</taxon>
    </lineage>
</organism>
<reference evidence="2 3" key="1">
    <citation type="journal article" date="2021" name="BMC Genomics">
        <title>Datura genome reveals duplications of psychoactive alkaloid biosynthetic genes and high mutation rate following tissue culture.</title>
        <authorList>
            <person name="Rajewski A."/>
            <person name="Carter-House D."/>
            <person name="Stajich J."/>
            <person name="Litt A."/>
        </authorList>
    </citation>
    <scope>NUCLEOTIDE SEQUENCE [LARGE SCALE GENOMIC DNA]</scope>
    <source>
        <strain evidence="2">AR-01</strain>
    </source>
</reference>
<protein>
    <submittedName>
        <fullName evidence="2">Uncharacterized protein</fullName>
    </submittedName>
</protein>
<evidence type="ECO:0000313" key="2">
    <source>
        <dbReference type="EMBL" id="MCD7450065.1"/>
    </source>
</evidence>
<dbReference type="Proteomes" id="UP000823775">
    <property type="component" value="Unassembled WGS sequence"/>
</dbReference>
<name>A0ABS8RVM8_DATST</name>
<evidence type="ECO:0000256" key="1">
    <source>
        <dbReference type="SAM" id="MobiDB-lite"/>
    </source>
</evidence>
<dbReference type="EMBL" id="JACEIK010000115">
    <property type="protein sequence ID" value="MCD7450065.1"/>
    <property type="molecule type" value="Genomic_DNA"/>
</dbReference>
<keyword evidence="3" id="KW-1185">Reference proteome</keyword>
<feature type="region of interest" description="Disordered" evidence="1">
    <location>
        <begin position="31"/>
        <end position="68"/>
    </location>
</feature>
<feature type="non-terminal residue" evidence="2">
    <location>
        <position position="1"/>
    </location>
</feature>
<feature type="compositionally biased region" description="Low complexity" evidence="1">
    <location>
        <begin position="43"/>
        <end position="53"/>
    </location>
</feature>
<sequence>PCLQGRGFSTYSIFSFSPMWIRHVVLRRPSEVTRRHEGLPTSARALALNNNRNVPDHRQKLSASSRVP</sequence>
<proteinExistence type="predicted"/>
<comment type="caution">
    <text evidence="2">The sequence shown here is derived from an EMBL/GenBank/DDBJ whole genome shotgun (WGS) entry which is preliminary data.</text>
</comment>
<accession>A0ABS8RVM8</accession>
<evidence type="ECO:0000313" key="3">
    <source>
        <dbReference type="Proteomes" id="UP000823775"/>
    </source>
</evidence>
<gene>
    <name evidence="2" type="ORF">HAX54_003280</name>
</gene>